<dbReference type="Proteomes" id="UP000254400">
    <property type="component" value="Unassembled WGS sequence"/>
</dbReference>
<organism evidence="1 2">
    <name type="scientific">Paenibacillus polymyxa</name>
    <name type="common">Bacillus polymyxa</name>
    <dbReference type="NCBI Taxonomy" id="1406"/>
    <lineage>
        <taxon>Bacteria</taxon>
        <taxon>Bacillati</taxon>
        <taxon>Bacillota</taxon>
        <taxon>Bacilli</taxon>
        <taxon>Bacillales</taxon>
        <taxon>Paenibacillaceae</taxon>
        <taxon>Paenibacillus</taxon>
    </lineage>
</organism>
<dbReference type="EMBL" id="UGSC01000001">
    <property type="protein sequence ID" value="SUA68394.1"/>
    <property type="molecule type" value="Genomic_DNA"/>
</dbReference>
<name>A0A378XUT9_PAEPO</name>
<evidence type="ECO:0000313" key="2">
    <source>
        <dbReference type="Proteomes" id="UP000254400"/>
    </source>
</evidence>
<dbReference type="AlphaFoldDB" id="A0A378XUT9"/>
<gene>
    <name evidence="1" type="ORF">NCTC10343_01660</name>
</gene>
<protein>
    <submittedName>
        <fullName evidence="1">Uncharacterized protein</fullName>
    </submittedName>
</protein>
<proteinExistence type="predicted"/>
<sequence>MCSGKEDKKMQATEIKPIRQTQIFFENETDYKNFIEYATSRKKTDNEIMNRVRKELKDHVRSAKRK</sequence>
<evidence type="ECO:0000313" key="1">
    <source>
        <dbReference type="EMBL" id="SUA68394.1"/>
    </source>
</evidence>
<reference evidence="1 2" key="1">
    <citation type="submission" date="2018-06" db="EMBL/GenBank/DDBJ databases">
        <authorList>
            <consortium name="Pathogen Informatics"/>
            <person name="Doyle S."/>
        </authorList>
    </citation>
    <scope>NUCLEOTIDE SEQUENCE [LARGE SCALE GENOMIC DNA]</scope>
    <source>
        <strain evidence="1 2">NCTC10343</strain>
    </source>
</reference>
<accession>A0A378XUT9</accession>